<dbReference type="GeneID" id="41594856"/>
<sequence>MSSSKKPHLNLIVTGHVDHGKSTLVGRLLYDLGLIDQRTIEEYAKESEKTGKGDTFKFAWVLDRLKDERERGITIDLAFQKFETNKYFYTLIDAPGHRDFVKNMITGASEADCAILVVSAKKGETEVAVEPGGQAREHAFLLRTLGVGQLAVCINKMDDSSVNYSKERYEEVKAMVTNLLKSIGYNVAKVRFVPTSGWTGDNVVKKSDKMPWYDGPTLLQALDEFVEPEKPVNKPLRLPIQDVYSITGVGTVPVGRIETGRMKVGDKVIVMPEGAVGEVRSIETHHTPMQEAIAGDNIGFNLRGVDKKQIKRGDVVGPVDNPPTVAREFKARVIIIYHPTAIAPGYTPVLHAHTAQVAATLVEFISKIDPRTGNVVEQNPKFLKSGDSAIVKIRPVRPLCIESFKEFPELGRFALRDMGTTIAAGIVEEITEKYTLEKVAAKA</sequence>
<evidence type="ECO:0000256" key="1">
    <source>
        <dbReference type="ARBA" id="ARBA00004496"/>
    </source>
</evidence>
<keyword evidence="3 9" id="KW-0479">Metal-binding</keyword>
<gene>
    <name evidence="9 11" type="primary">tuf</name>
    <name evidence="11" type="ORF">NCAV_0794</name>
</gene>
<dbReference type="InterPro" id="IPR054696">
    <property type="entry name" value="GTP-eEF1A_C"/>
</dbReference>
<evidence type="ECO:0000313" key="11">
    <source>
        <dbReference type="EMBL" id="SPC33975.1"/>
    </source>
</evidence>
<dbReference type="NCBIfam" id="NF008969">
    <property type="entry name" value="PRK12317.1"/>
    <property type="match status" value="1"/>
</dbReference>
<dbReference type="InterPro" id="IPR027417">
    <property type="entry name" value="P-loop_NTPase"/>
</dbReference>
<dbReference type="InterPro" id="IPR009001">
    <property type="entry name" value="Transl_elong_EF1A/Init_IF2_C"/>
</dbReference>
<evidence type="ECO:0000256" key="8">
    <source>
        <dbReference type="ARBA" id="ARBA00023134"/>
    </source>
</evidence>
<dbReference type="FunFam" id="2.40.30.10:FF:000005">
    <property type="entry name" value="Elongation factor 1-alpha"/>
    <property type="match status" value="1"/>
</dbReference>
<keyword evidence="2 9" id="KW-0963">Cytoplasm</keyword>
<keyword evidence="8 9" id="KW-0342">GTP-binding</keyword>
<dbReference type="Pfam" id="PF00009">
    <property type="entry name" value="GTP_EFTU"/>
    <property type="match status" value="1"/>
</dbReference>
<dbReference type="InterPro" id="IPR004539">
    <property type="entry name" value="Transl_elong_EF1A_euk/arc"/>
</dbReference>
<dbReference type="CDD" id="cd01883">
    <property type="entry name" value="EF1_alpha"/>
    <property type="match status" value="1"/>
</dbReference>
<feature type="domain" description="Tr-type G" evidence="10">
    <location>
        <begin position="6"/>
        <end position="232"/>
    </location>
</feature>
<name>A0A2K5AQS1_9ARCH</name>
<keyword evidence="4 9" id="KW-0547">Nucleotide-binding</keyword>
<keyword evidence="12" id="KW-1185">Reference proteome</keyword>
<comment type="catalytic activity">
    <reaction evidence="9">
        <text>GTP + H2O = GDP + phosphate + H(+)</text>
        <dbReference type="Rhea" id="RHEA:19669"/>
        <dbReference type="ChEBI" id="CHEBI:15377"/>
        <dbReference type="ChEBI" id="CHEBI:15378"/>
        <dbReference type="ChEBI" id="CHEBI:37565"/>
        <dbReference type="ChEBI" id="CHEBI:43474"/>
        <dbReference type="ChEBI" id="CHEBI:58189"/>
        <dbReference type="EC" id="3.6.5.3"/>
    </reaction>
</comment>
<dbReference type="SUPFAM" id="SSF50465">
    <property type="entry name" value="EF-Tu/eEF-1alpha/eIF2-gamma C-terminal domain"/>
    <property type="match status" value="1"/>
</dbReference>
<dbReference type="PRINTS" id="PR00315">
    <property type="entry name" value="ELONGATNFCT"/>
</dbReference>
<comment type="subcellular location">
    <subcellularLocation>
        <location evidence="1 9">Cytoplasm</location>
    </subcellularLocation>
</comment>
<dbReference type="FunFam" id="2.40.30.10:FF:000020">
    <property type="entry name" value="Translation elongation factor EF-1"/>
    <property type="match status" value="1"/>
</dbReference>
<evidence type="ECO:0000256" key="3">
    <source>
        <dbReference type="ARBA" id="ARBA00022723"/>
    </source>
</evidence>
<feature type="binding site" evidence="9">
    <location>
        <position position="22"/>
    </location>
    <ligand>
        <name>Mg(2+)</name>
        <dbReference type="ChEBI" id="CHEBI:18420"/>
    </ligand>
</feature>
<keyword evidence="9" id="KW-0378">Hydrolase</keyword>
<dbReference type="EC" id="3.6.5.3" evidence="9"/>
<dbReference type="InterPro" id="IPR000795">
    <property type="entry name" value="T_Tr_GTP-bd_dom"/>
</dbReference>
<dbReference type="EMBL" id="LT981265">
    <property type="protein sequence ID" value="SPC33975.1"/>
    <property type="molecule type" value="Genomic_DNA"/>
</dbReference>
<keyword evidence="6 9" id="KW-0460">Magnesium</keyword>
<proteinExistence type="inferred from homology"/>
<evidence type="ECO:0000313" key="12">
    <source>
        <dbReference type="Proteomes" id="UP000236248"/>
    </source>
</evidence>
<dbReference type="GO" id="GO:0005737">
    <property type="term" value="C:cytoplasm"/>
    <property type="evidence" value="ECO:0007669"/>
    <property type="project" value="UniProtKB-SubCell"/>
</dbReference>
<dbReference type="SUPFAM" id="SSF52540">
    <property type="entry name" value="P-loop containing nucleoside triphosphate hydrolases"/>
    <property type="match status" value="1"/>
</dbReference>
<dbReference type="CDD" id="cd03693">
    <property type="entry name" value="EF1_alpha_II"/>
    <property type="match status" value="1"/>
</dbReference>
<dbReference type="KEGG" id="ncv:NCAV_0794"/>
<evidence type="ECO:0000256" key="7">
    <source>
        <dbReference type="ARBA" id="ARBA00022917"/>
    </source>
</evidence>
<feature type="binding site" evidence="9">
    <location>
        <begin position="155"/>
        <end position="158"/>
    </location>
    <ligand>
        <name>GTP</name>
        <dbReference type="ChEBI" id="CHEBI:37565"/>
    </ligand>
</feature>
<dbReference type="NCBIfam" id="TIGR00483">
    <property type="entry name" value="EF-1_alpha"/>
    <property type="match status" value="1"/>
</dbReference>
<organism evidence="11 12">
    <name type="scientific">Candidatus Nitrosocaldus cavascurensis</name>
    <dbReference type="NCBI Taxonomy" id="2058097"/>
    <lineage>
        <taxon>Archaea</taxon>
        <taxon>Nitrososphaerota</taxon>
        <taxon>Nitrososphaeria</taxon>
        <taxon>Candidatus Nitrosocaldales</taxon>
        <taxon>Candidatus Nitrosocaldaceae</taxon>
        <taxon>Candidatus Nitrosocaldus</taxon>
    </lineage>
</organism>
<keyword evidence="7 9" id="KW-0648">Protein biosynthesis</keyword>
<feature type="binding site" evidence="9">
    <location>
        <begin position="93"/>
        <end position="97"/>
    </location>
    <ligand>
        <name>GTP</name>
        <dbReference type="ChEBI" id="CHEBI:37565"/>
    </ligand>
</feature>
<dbReference type="GO" id="GO:0000287">
    <property type="term" value="F:magnesium ion binding"/>
    <property type="evidence" value="ECO:0007669"/>
    <property type="project" value="UniProtKB-UniRule"/>
</dbReference>
<dbReference type="GO" id="GO:0003924">
    <property type="term" value="F:GTPase activity"/>
    <property type="evidence" value="ECO:0007669"/>
    <property type="project" value="UniProtKB-UniRule"/>
</dbReference>
<dbReference type="PROSITE" id="PS00301">
    <property type="entry name" value="G_TR_1"/>
    <property type="match status" value="1"/>
</dbReference>
<dbReference type="HAMAP" id="MF_00118_A">
    <property type="entry name" value="EF_Tu_A"/>
    <property type="match status" value="1"/>
</dbReference>
<dbReference type="SUPFAM" id="SSF50447">
    <property type="entry name" value="Translation proteins"/>
    <property type="match status" value="1"/>
</dbReference>
<dbReference type="Gene3D" id="2.40.30.10">
    <property type="entry name" value="Translation factors"/>
    <property type="match status" value="2"/>
</dbReference>
<evidence type="ECO:0000256" key="5">
    <source>
        <dbReference type="ARBA" id="ARBA00022768"/>
    </source>
</evidence>
<evidence type="ECO:0000256" key="4">
    <source>
        <dbReference type="ARBA" id="ARBA00022741"/>
    </source>
</evidence>
<evidence type="ECO:0000256" key="9">
    <source>
        <dbReference type="HAMAP-Rule" id="MF_00118"/>
    </source>
</evidence>
<keyword evidence="5 9" id="KW-0251">Elongation factor</keyword>
<evidence type="ECO:0000256" key="6">
    <source>
        <dbReference type="ARBA" id="ARBA00022842"/>
    </source>
</evidence>
<dbReference type="InterPro" id="IPR009000">
    <property type="entry name" value="Transl_B-barrel_sf"/>
</dbReference>
<evidence type="ECO:0000256" key="2">
    <source>
        <dbReference type="ARBA" id="ARBA00022490"/>
    </source>
</evidence>
<dbReference type="PROSITE" id="PS51722">
    <property type="entry name" value="G_TR_2"/>
    <property type="match status" value="1"/>
</dbReference>
<evidence type="ECO:0000259" key="10">
    <source>
        <dbReference type="PROSITE" id="PS51722"/>
    </source>
</evidence>
<comment type="function">
    <text evidence="9">GTP hydrolase that promotes the GTP-dependent binding of aminoacyl-tRNA to the A-site of ribosomes during protein biosynthesis.</text>
</comment>
<dbReference type="InterPro" id="IPR031157">
    <property type="entry name" value="G_TR_CS"/>
</dbReference>
<dbReference type="FunFam" id="3.40.50.300:FF:000255">
    <property type="entry name" value="Elongation factor 1-alpha"/>
    <property type="match status" value="1"/>
</dbReference>
<accession>A0A2K5AQS1</accession>
<reference evidence="12" key="1">
    <citation type="submission" date="2018-01" db="EMBL/GenBank/DDBJ databases">
        <authorList>
            <person name="Kerou L M."/>
        </authorList>
    </citation>
    <scope>NUCLEOTIDE SEQUENCE [LARGE SCALE GENOMIC DNA]</scope>
    <source>
        <strain evidence="12">SCU2</strain>
    </source>
</reference>
<dbReference type="InterPro" id="IPR004161">
    <property type="entry name" value="EFTu-like_2"/>
</dbReference>
<comment type="similarity">
    <text evidence="9">Belongs to the TRAFAC class translation factor GTPase superfamily. Classic translation factor GTPase family. EF-Tu/EF-1A subfamily.</text>
</comment>
<dbReference type="CDD" id="cd03705">
    <property type="entry name" value="EF1_alpha_III"/>
    <property type="match status" value="1"/>
</dbReference>
<dbReference type="Pfam" id="PF03144">
    <property type="entry name" value="GTP_EFTU_D2"/>
    <property type="match status" value="1"/>
</dbReference>
<dbReference type="InterPro" id="IPR050100">
    <property type="entry name" value="TRAFAC_GTPase_members"/>
</dbReference>
<dbReference type="GO" id="GO:0005525">
    <property type="term" value="F:GTP binding"/>
    <property type="evidence" value="ECO:0007669"/>
    <property type="project" value="UniProtKB-UniRule"/>
</dbReference>
<dbReference type="Gene3D" id="3.40.50.300">
    <property type="entry name" value="P-loop containing nucleotide triphosphate hydrolases"/>
    <property type="match status" value="1"/>
</dbReference>
<dbReference type="PANTHER" id="PTHR23115">
    <property type="entry name" value="TRANSLATION FACTOR"/>
    <property type="match status" value="1"/>
</dbReference>
<dbReference type="GO" id="GO:0003746">
    <property type="term" value="F:translation elongation factor activity"/>
    <property type="evidence" value="ECO:0007669"/>
    <property type="project" value="UniProtKB-UniRule"/>
</dbReference>
<protein>
    <recommendedName>
        <fullName evidence="9">Elongation factor 1-alpha</fullName>
        <shortName evidence="9">EF-1-alpha</shortName>
        <ecNumber evidence="9">3.6.5.3</ecNumber>
    </recommendedName>
    <alternativeName>
        <fullName evidence="9">Elongation factor Tu</fullName>
        <shortName evidence="9">EF-Tu</shortName>
    </alternativeName>
</protein>
<dbReference type="AlphaFoldDB" id="A0A2K5AQS1"/>
<dbReference type="Proteomes" id="UP000236248">
    <property type="component" value="Chromosome NCAV"/>
</dbReference>
<dbReference type="Pfam" id="PF22594">
    <property type="entry name" value="GTP-eEF1A_C"/>
    <property type="match status" value="1"/>
</dbReference>
<dbReference type="RefSeq" id="WP_103287264.1">
    <property type="nucleotide sequence ID" value="NZ_LT981265.1"/>
</dbReference>
<feature type="binding site" evidence="9">
    <location>
        <begin position="15"/>
        <end position="22"/>
    </location>
    <ligand>
        <name>GTP</name>
        <dbReference type="ChEBI" id="CHEBI:37565"/>
    </ligand>
</feature>